<evidence type="ECO:0000313" key="9">
    <source>
        <dbReference type="WBParaSite" id="TTAC_0001149301-mRNA-1"/>
    </source>
</evidence>
<gene>
    <name evidence="7" type="ORF">TTAC_LOCUS11476</name>
</gene>
<keyword evidence="5 6" id="KW-0472">Membrane</keyword>
<evidence type="ECO:0000256" key="5">
    <source>
        <dbReference type="ARBA" id="ARBA00023136"/>
    </source>
</evidence>
<organism evidence="9">
    <name type="scientific">Hydatigena taeniaeformis</name>
    <name type="common">Feline tapeworm</name>
    <name type="synonym">Taenia taeniaeformis</name>
    <dbReference type="NCBI Taxonomy" id="6205"/>
    <lineage>
        <taxon>Eukaryota</taxon>
        <taxon>Metazoa</taxon>
        <taxon>Spiralia</taxon>
        <taxon>Lophotrochozoa</taxon>
        <taxon>Platyhelminthes</taxon>
        <taxon>Cestoda</taxon>
        <taxon>Eucestoda</taxon>
        <taxon>Cyclophyllidea</taxon>
        <taxon>Taeniidae</taxon>
        <taxon>Hydatigera</taxon>
    </lineage>
</organism>
<evidence type="ECO:0000256" key="2">
    <source>
        <dbReference type="ARBA" id="ARBA00006665"/>
    </source>
</evidence>
<sequence>MYLTWLGLVNIPDVQCNPTLRKVNTTTMVDGKPVVLVTADLNFGWQTAVSLSILIFSVMWSSFRTSSHSTVGRLTMAVSYSVCTRFVCRS</sequence>
<dbReference type="InterPro" id="IPR005016">
    <property type="entry name" value="TDE1/TMS"/>
</dbReference>
<proteinExistence type="inferred from homology"/>
<dbReference type="EMBL" id="UYWX01024370">
    <property type="protein sequence ID" value="VDM36615.1"/>
    <property type="molecule type" value="Genomic_DNA"/>
</dbReference>
<comment type="similarity">
    <text evidence="2">Belongs to the TDE1 family.</text>
</comment>
<name>A0A0R3XD66_HYDTA</name>
<dbReference type="AlphaFoldDB" id="A0A0R3XD66"/>
<dbReference type="OrthoDB" id="5963193at2759"/>
<dbReference type="STRING" id="6205.A0A0R3XD66"/>
<reference evidence="9" key="1">
    <citation type="submission" date="2017-02" db="UniProtKB">
        <authorList>
            <consortium name="WormBaseParasite"/>
        </authorList>
    </citation>
    <scope>IDENTIFICATION</scope>
</reference>
<evidence type="ECO:0000256" key="4">
    <source>
        <dbReference type="ARBA" id="ARBA00022989"/>
    </source>
</evidence>
<feature type="transmembrane region" description="Helical" evidence="6">
    <location>
        <begin position="43"/>
        <end position="63"/>
    </location>
</feature>
<evidence type="ECO:0000256" key="1">
    <source>
        <dbReference type="ARBA" id="ARBA00004141"/>
    </source>
</evidence>
<keyword evidence="8" id="KW-1185">Reference proteome</keyword>
<evidence type="ECO:0000313" key="7">
    <source>
        <dbReference type="EMBL" id="VDM36615.1"/>
    </source>
</evidence>
<dbReference type="WBParaSite" id="TTAC_0001149301-mRNA-1">
    <property type="protein sequence ID" value="TTAC_0001149301-mRNA-1"/>
    <property type="gene ID" value="TTAC_0001149301"/>
</dbReference>
<evidence type="ECO:0000313" key="8">
    <source>
        <dbReference type="Proteomes" id="UP000274429"/>
    </source>
</evidence>
<evidence type="ECO:0000256" key="6">
    <source>
        <dbReference type="SAM" id="Phobius"/>
    </source>
</evidence>
<accession>A0A0R3XD66</accession>
<dbReference type="Proteomes" id="UP000274429">
    <property type="component" value="Unassembled WGS sequence"/>
</dbReference>
<keyword evidence="3 6" id="KW-0812">Transmembrane</keyword>
<comment type="subcellular location">
    <subcellularLocation>
        <location evidence="1">Membrane</location>
        <topology evidence="1">Multi-pass membrane protein</topology>
    </subcellularLocation>
</comment>
<protein>
    <submittedName>
        <fullName evidence="9">Transmembrane protein</fullName>
    </submittedName>
</protein>
<dbReference type="Pfam" id="PF03348">
    <property type="entry name" value="Serinc"/>
    <property type="match status" value="1"/>
</dbReference>
<evidence type="ECO:0000256" key="3">
    <source>
        <dbReference type="ARBA" id="ARBA00022692"/>
    </source>
</evidence>
<reference evidence="7 8" key="2">
    <citation type="submission" date="2018-11" db="EMBL/GenBank/DDBJ databases">
        <authorList>
            <consortium name="Pathogen Informatics"/>
        </authorList>
    </citation>
    <scope>NUCLEOTIDE SEQUENCE [LARGE SCALE GENOMIC DNA]</scope>
</reference>
<keyword evidence="4 6" id="KW-1133">Transmembrane helix</keyword>
<dbReference type="GO" id="GO:0016020">
    <property type="term" value="C:membrane"/>
    <property type="evidence" value="ECO:0007669"/>
    <property type="project" value="UniProtKB-SubCell"/>
</dbReference>